<name>A0ABV8CQZ2_9GAMM</name>
<proteinExistence type="predicted"/>
<dbReference type="InterPro" id="IPR021352">
    <property type="entry name" value="DUF2971"/>
</dbReference>
<comment type="caution">
    <text evidence="1">The sequence shown here is derived from an EMBL/GenBank/DDBJ whole genome shotgun (WGS) entry which is preliminary data.</text>
</comment>
<accession>A0ABV8CQZ2</accession>
<keyword evidence="2" id="KW-1185">Reference proteome</keyword>
<dbReference type="Proteomes" id="UP001595692">
    <property type="component" value="Unassembled WGS sequence"/>
</dbReference>
<dbReference type="EMBL" id="JBHSAF010000014">
    <property type="protein sequence ID" value="MFC3914625.1"/>
    <property type="molecule type" value="Genomic_DNA"/>
</dbReference>
<dbReference type="RefSeq" id="WP_377153707.1">
    <property type="nucleotide sequence ID" value="NZ_JBHSAF010000014.1"/>
</dbReference>
<reference evidence="2" key="1">
    <citation type="journal article" date="2019" name="Int. J. Syst. Evol. Microbiol.">
        <title>The Global Catalogue of Microorganisms (GCM) 10K type strain sequencing project: providing services to taxonomists for standard genome sequencing and annotation.</title>
        <authorList>
            <consortium name="The Broad Institute Genomics Platform"/>
            <consortium name="The Broad Institute Genome Sequencing Center for Infectious Disease"/>
            <person name="Wu L."/>
            <person name="Ma J."/>
        </authorList>
    </citation>
    <scope>NUCLEOTIDE SEQUENCE [LARGE SCALE GENOMIC DNA]</scope>
    <source>
        <strain evidence="2">CCUG 54939</strain>
    </source>
</reference>
<evidence type="ECO:0000313" key="2">
    <source>
        <dbReference type="Proteomes" id="UP001595692"/>
    </source>
</evidence>
<gene>
    <name evidence="1" type="ORF">ACFOSS_14310</name>
</gene>
<evidence type="ECO:0000313" key="1">
    <source>
        <dbReference type="EMBL" id="MFC3914625.1"/>
    </source>
</evidence>
<dbReference type="Pfam" id="PF11185">
    <property type="entry name" value="DUF2971"/>
    <property type="match status" value="1"/>
</dbReference>
<protein>
    <submittedName>
        <fullName evidence="1">DUF2971 domain-containing protein</fullName>
    </submittedName>
</protein>
<organism evidence="1 2">
    <name type="scientific">Pseudaeromonas sharmana</name>
    <dbReference type="NCBI Taxonomy" id="328412"/>
    <lineage>
        <taxon>Bacteria</taxon>
        <taxon>Pseudomonadati</taxon>
        <taxon>Pseudomonadota</taxon>
        <taxon>Gammaproteobacteria</taxon>
        <taxon>Aeromonadales</taxon>
        <taxon>Aeromonadaceae</taxon>
        <taxon>Pseudaeromonas</taxon>
    </lineage>
</organism>
<sequence length="305" mass="35885">MNKIYKYMAWRPEFFDGFYLRASQRGVLNDPFEFNPAFDLGEQFVALRKDETFNRELNRFSSDLKFNDVGVISFTENHNNLLMWSHYADQHKGVVVEFDYRKLEAYFNNRFSMESSIARVLYNRERCSSLLEDVCLKDFLLTKSDDWLYEKEHRVLAHLIHADKLVVNAMLYKSLHEFYSGDYKRLFTKECACVEKGTVTIRLNAKYIKLLDDCFADGSSTDDCEEKELTESQAVIYDFYYGFLKDPSTMLLFKMPEDSVTAVYLGCRFIEQDVTSLMTKINNKNIKVFRAKPSETLFSLDFCKI</sequence>